<evidence type="ECO:0000313" key="2">
    <source>
        <dbReference type="EMBL" id="KEH25208.1"/>
    </source>
</evidence>
<name>G7ZV09_MEDTR</name>
<dbReference type="PaxDb" id="3880-AES83047"/>
<dbReference type="HOGENOM" id="CLU_1279347_0_0_1"/>
<protein>
    <recommendedName>
        <fullName evidence="1">RNase H type-1 domain-containing protein</fullName>
    </recommendedName>
</protein>
<proteinExistence type="predicted"/>
<feature type="domain" description="RNase H type-1" evidence="1">
    <location>
        <begin position="106"/>
        <end position="178"/>
    </location>
</feature>
<dbReference type="Proteomes" id="UP000002051">
    <property type="component" value="Chromosome 6"/>
</dbReference>
<organism evidence="2 4">
    <name type="scientific">Medicago truncatula</name>
    <name type="common">Barrel medic</name>
    <name type="synonym">Medicago tribuloides</name>
    <dbReference type="NCBI Taxonomy" id="3880"/>
    <lineage>
        <taxon>Eukaryota</taxon>
        <taxon>Viridiplantae</taxon>
        <taxon>Streptophyta</taxon>
        <taxon>Embryophyta</taxon>
        <taxon>Tracheophyta</taxon>
        <taxon>Spermatophyta</taxon>
        <taxon>Magnoliopsida</taxon>
        <taxon>eudicotyledons</taxon>
        <taxon>Gunneridae</taxon>
        <taxon>Pentapetalae</taxon>
        <taxon>rosids</taxon>
        <taxon>fabids</taxon>
        <taxon>Fabales</taxon>
        <taxon>Fabaceae</taxon>
        <taxon>Papilionoideae</taxon>
        <taxon>50 kb inversion clade</taxon>
        <taxon>NPAAA clade</taxon>
        <taxon>Hologalegina</taxon>
        <taxon>IRL clade</taxon>
        <taxon>Trifolieae</taxon>
        <taxon>Medicago</taxon>
    </lineage>
</organism>
<dbReference type="GO" id="GO:0003676">
    <property type="term" value="F:nucleic acid binding"/>
    <property type="evidence" value="ECO:0007669"/>
    <property type="project" value="InterPro"/>
</dbReference>
<dbReference type="GO" id="GO:0004523">
    <property type="term" value="F:RNA-DNA hybrid ribonuclease activity"/>
    <property type="evidence" value="ECO:0007669"/>
    <property type="project" value="InterPro"/>
</dbReference>
<dbReference type="EMBL" id="CM001222">
    <property type="protein sequence ID" value="KEH25208.1"/>
    <property type="molecule type" value="Genomic_DNA"/>
</dbReference>
<sequence>MVDKLAIQLVGSFEFAISHPLAVPERRRNRFLVVAGWIAVEKCKRVCIVRFRRVNFEIQKTGFTDRFVTRCCFVFQKFSFLGRVRDPDSPQTHFCNQKFPAMLKCNVEATFSNVSNKVGIGIFIRDEEGQHIRSKPMWLTLLCSVDIGEVLGLYHAIQWIYTLQLTNVDFKVDSKKIAYE</sequence>
<gene>
    <name evidence="2" type="ordered locus">MTR_6g016355</name>
</gene>
<dbReference type="EnsemblPlants" id="KEH25208">
    <property type="protein sequence ID" value="KEH25208"/>
    <property type="gene ID" value="MTR_6g016355"/>
</dbReference>
<evidence type="ECO:0000313" key="3">
    <source>
        <dbReference type="EnsemblPlants" id="KEH25208"/>
    </source>
</evidence>
<evidence type="ECO:0000313" key="4">
    <source>
        <dbReference type="Proteomes" id="UP000002051"/>
    </source>
</evidence>
<dbReference type="Pfam" id="PF13456">
    <property type="entry name" value="RVT_3"/>
    <property type="match status" value="1"/>
</dbReference>
<reference evidence="3" key="3">
    <citation type="submission" date="2015-04" db="UniProtKB">
        <authorList>
            <consortium name="EnsemblPlants"/>
        </authorList>
    </citation>
    <scope>IDENTIFICATION</scope>
    <source>
        <strain evidence="3">cv. Jemalong A17</strain>
    </source>
</reference>
<dbReference type="PANTHER" id="PTHR47074">
    <property type="entry name" value="BNAC02G40300D PROTEIN"/>
    <property type="match status" value="1"/>
</dbReference>
<dbReference type="PANTHER" id="PTHR47074:SF48">
    <property type="entry name" value="POLYNUCLEOTIDYL TRANSFERASE, RIBONUCLEASE H-LIKE SUPERFAMILY PROTEIN"/>
    <property type="match status" value="1"/>
</dbReference>
<reference evidence="2 4" key="1">
    <citation type="journal article" date="2011" name="Nature">
        <title>The Medicago genome provides insight into the evolution of rhizobial symbioses.</title>
        <authorList>
            <person name="Young N.D."/>
            <person name="Debelle F."/>
            <person name="Oldroyd G.E."/>
            <person name="Geurts R."/>
            <person name="Cannon S.B."/>
            <person name="Udvardi M.K."/>
            <person name="Benedito V.A."/>
            <person name="Mayer K.F."/>
            <person name="Gouzy J."/>
            <person name="Schoof H."/>
            <person name="Van de Peer Y."/>
            <person name="Proost S."/>
            <person name="Cook D.R."/>
            <person name="Meyers B.C."/>
            <person name="Spannagl M."/>
            <person name="Cheung F."/>
            <person name="De Mita S."/>
            <person name="Krishnakumar V."/>
            <person name="Gundlach H."/>
            <person name="Zhou S."/>
            <person name="Mudge J."/>
            <person name="Bharti A.K."/>
            <person name="Murray J.D."/>
            <person name="Naoumkina M.A."/>
            <person name="Rosen B."/>
            <person name="Silverstein K.A."/>
            <person name="Tang H."/>
            <person name="Rombauts S."/>
            <person name="Zhao P.X."/>
            <person name="Zhou P."/>
            <person name="Barbe V."/>
            <person name="Bardou P."/>
            <person name="Bechner M."/>
            <person name="Bellec A."/>
            <person name="Berger A."/>
            <person name="Berges H."/>
            <person name="Bidwell S."/>
            <person name="Bisseling T."/>
            <person name="Choisne N."/>
            <person name="Couloux A."/>
            <person name="Denny R."/>
            <person name="Deshpande S."/>
            <person name="Dai X."/>
            <person name="Doyle J.J."/>
            <person name="Dudez A.M."/>
            <person name="Farmer A.D."/>
            <person name="Fouteau S."/>
            <person name="Franken C."/>
            <person name="Gibelin C."/>
            <person name="Gish J."/>
            <person name="Goldstein S."/>
            <person name="Gonzalez A.J."/>
            <person name="Green P.J."/>
            <person name="Hallab A."/>
            <person name="Hartog M."/>
            <person name="Hua A."/>
            <person name="Humphray S.J."/>
            <person name="Jeong D.H."/>
            <person name="Jing Y."/>
            <person name="Jocker A."/>
            <person name="Kenton S.M."/>
            <person name="Kim D.J."/>
            <person name="Klee K."/>
            <person name="Lai H."/>
            <person name="Lang C."/>
            <person name="Lin S."/>
            <person name="Macmil S.L."/>
            <person name="Magdelenat G."/>
            <person name="Matthews L."/>
            <person name="McCorrison J."/>
            <person name="Monaghan E.L."/>
            <person name="Mun J.H."/>
            <person name="Najar F.Z."/>
            <person name="Nicholson C."/>
            <person name="Noirot C."/>
            <person name="O'Bleness M."/>
            <person name="Paule C.R."/>
            <person name="Poulain J."/>
            <person name="Prion F."/>
            <person name="Qin B."/>
            <person name="Qu C."/>
            <person name="Retzel E.F."/>
            <person name="Riddle C."/>
            <person name="Sallet E."/>
            <person name="Samain S."/>
            <person name="Samson N."/>
            <person name="Sanders I."/>
            <person name="Saurat O."/>
            <person name="Scarpelli C."/>
            <person name="Schiex T."/>
            <person name="Segurens B."/>
            <person name="Severin A.J."/>
            <person name="Sherrier D.J."/>
            <person name="Shi R."/>
            <person name="Sims S."/>
            <person name="Singer S.R."/>
            <person name="Sinharoy S."/>
            <person name="Sterck L."/>
            <person name="Viollet A."/>
            <person name="Wang B.B."/>
            <person name="Wang K."/>
            <person name="Wang M."/>
            <person name="Wang X."/>
            <person name="Warfsmann J."/>
            <person name="Weissenbach J."/>
            <person name="White D.D."/>
            <person name="White J.D."/>
            <person name="Wiley G.B."/>
            <person name="Wincker P."/>
            <person name="Xing Y."/>
            <person name="Yang L."/>
            <person name="Yao Z."/>
            <person name="Ying F."/>
            <person name="Zhai J."/>
            <person name="Zhou L."/>
            <person name="Zuber A."/>
            <person name="Denarie J."/>
            <person name="Dixon R.A."/>
            <person name="May G.D."/>
            <person name="Schwartz D.C."/>
            <person name="Rogers J."/>
            <person name="Quetier F."/>
            <person name="Town C.D."/>
            <person name="Roe B.A."/>
        </authorList>
    </citation>
    <scope>NUCLEOTIDE SEQUENCE [LARGE SCALE GENOMIC DNA]</scope>
    <source>
        <strain evidence="2">A17</strain>
        <strain evidence="3 4">cv. Jemalong A17</strain>
    </source>
</reference>
<keyword evidence="4" id="KW-1185">Reference proteome</keyword>
<dbReference type="InterPro" id="IPR002156">
    <property type="entry name" value="RNaseH_domain"/>
</dbReference>
<dbReference type="InterPro" id="IPR052929">
    <property type="entry name" value="RNase_H-like_EbsB-rel"/>
</dbReference>
<dbReference type="AlphaFoldDB" id="G7ZV09"/>
<evidence type="ECO:0000259" key="1">
    <source>
        <dbReference type="Pfam" id="PF13456"/>
    </source>
</evidence>
<reference evidence="2 4" key="2">
    <citation type="journal article" date="2014" name="BMC Genomics">
        <title>An improved genome release (version Mt4.0) for the model legume Medicago truncatula.</title>
        <authorList>
            <person name="Tang H."/>
            <person name="Krishnakumar V."/>
            <person name="Bidwell S."/>
            <person name="Rosen B."/>
            <person name="Chan A."/>
            <person name="Zhou S."/>
            <person name="Gentzbittel L."/>
            <person name="Childs K.L."/>
            <person name="Yandell M."/>
            <person name="Gundlach H."/>
            <person name="Mayer K.F."/>
            <person name="Schwartz D.C."/>
            <person name="Town C.D."/>
        </authorList>
    </citation>
    <scope>GENOME REANNOTATION</scope>
    <source>
        <strain evidence="2">A17</strain>
        <strain evidence="3 4">cv. Jemalong A17</strain>
    </source>
</reference>
<accession>G7ZV09</accession>